<organism evidence="2 3">
    <name type="scientific">Mycobacterium botniense</name>
    <dbReference type="NCBI Taxonomy" id="84962"/>
    <lineage>
        <taxon>Bacteria</taxon>
        <taxon>Bacillati</taxon>
        <taxon>Actinomycetota</taxon>
        <taxon>Actinomycetes</taxon>
        <taxon>Mycobacteriales</taxon>
        <taxon>Mycobacteriaceae</taxon>
        <taxon>Mycobacterium</taxon>
    </lineage>
</organism>
<reference evidence="2 3" key="1">
    <citation type="journal article" date="2019" name="Emerg. Microbes Infect.">
        <title>Comprehensive subspecies identification of 175 nontuberculous mycobacteria species based on 7547 genomic profiles.</title>
        <authorList>
            <person name="Matsumoto Y."/>
            <person name="Kinjo T."/>
            <person name="Motooka D."/>
            <person name="Nabeya D."/>
            <person name="Jung N."/>
            <person name="Uechi K."/>
            <person name="Horii T."/>
            <person name="Iida T."/>
            <person name="Fujita J."/>
            <person name="Nakamura S."/>
        </authorList>
    </citation>
    <scope>NUCLEOTIDE SEQUENCE [LARGE SCALE GENOMIC DNA]</scope>
    <source>
        <strain evidence="2 3">JCM 17322</strain>
    </source>
</reference>
<keyword evidence="3" id="KW-1185">Reference proteome</keyword>
<dbReference type="EMBL" id="BLKW01000002">
    <property type="protein sequence ID" value="GFG73559.1"/>
    <property type="molecule type" value="Genomic_DNA"/>
</dbReference>
<sequence>MQVVVIAGVLAGEQHGVSDARRVGQGRHQVPLAWRGATLRPGHTRGADWLRGYRNPPVPGSPPIIAKPMPSQDVTIEPAA</sequence>
<feature type="region of interest" description="Disordered" evidence="1">
    <location>
        <begin position="60"/>
        <end position="80"/>
    </location>
</feature>
<evidence type="ECO:0000313" key="3">
    <source>
        <dbReference type="Proteomes" id="UP000465361"/>
    </source>
</evidence>
<gene>
    <name evidence="2" type="ORF">MBOT_09240</name>
</gene>
<dbReference type="AlphaFoldDB" id="A0A7I9XU80"/>
<accession>A0A7I9XU80</accession>
<evidence type="ECO:0000256" key="1">
    <source>
        <dbReference type="SAM" id="MobiDB-lite"/>
    </source>
</evidence>
<protein>
    <submittedName>
        <fullName evidence="2">Uncharacterized protein</fullName>
    </submittedName>
</protein>
<proteinExistence type="predicted"/>
<name>A0A7I9XU80_9MYCO</name>
<comment type="caution">
    <text evidence="2">The sequence shown here is derived from an EMBL/GenBank/DDBJ whole genome shotgun (WGS) entry which is preliminary data.</text>
</comment>
<evidence type="ECO:0000313" key="2">
    <source>
        <dbReference type="EMBL" id="GFG73559.1"/>
    </source>
</evidence>
<dbReference type="Proteomes" id="UP000465361">
    <property type="component" value="Unassembled WGS sequence"/>
</dbReference>